<keyword evidence="4" id="KW-0233">DNA recombination</keyword>
<reference evidence="6 7" key="1">
    <citation type="submission" date="2019-01" db="EMBL/GenBank/DDBJ databases">
        <title>Sinorhodobacter populi sp. nov. isolated from the symptomatic bark tissue of Populus euramericana canker.</title>
        <authorList>
            <person name="Xu G."/>
        </authorList>
    </citation>
    <scope>NUCLEOTIDE SEQUENCE [LARGE SCALE GENOMIC DNA]</scope>
    <source>
        <strain evidence="6 7">07D10-4-3</strain>
    </source>
</reference>
<name>A0A443KCE5_9RHOB</name>
<evidence type="ECO:0000256" key="2">
    <source>
        <dbReference type="ARBA" id="ARBA00022908"/>
    </source>
</evidence>
<protein>
    <submittedName>
        <fullName evidence="6">Integrase</fullName>
    </submittedName>
</protein>
<keyword evidence="3" id="KW-0238">DNA-binding</keyword>
<reference evidence="6 7" key="2">
    <citation type="submission" date="2019-01" db="EMBL/GenBank/DDBJ databases">
        <authorList>
            <person name="Li Y."/>
        </authorList>
    </citation>
    <scope>NUCLEOTIDE SEQUENCE [LARGE SCALE GENOMIC DNA]</scope>
    <source>
        <strain evidence="6 7">07D10-4-3</strain>
    </source>
</reference>
<dbReference type="Gene3D" id="1.10.150.130">
    <property type="match status" value="1"/>
</dbReference>
<evidence type="ECO:0000256" key="3">
    <source>
        <dbReference type="ARBA" id="ARBA00023125"/>
    </source>
</evidence>
<evidence type="ECO:0000259" key="5">
    <source>
        <dbReference type="PROSITE" id="PS51898"/>
    </source>
</evidence>
<sequence>MVKRPRKAALPAVSVSRSSISHGLSASDTAHLTSLFARGTPENTIRAWESDLAYITAWRELRIGAGPEWPETEAVAMAFILDHSRDLAGSSESDPARQVAQQLIDAGLRRNLSCPAASTLDRRIASWRAFHRMRNLQSPFEAPLLRQARQKARKTADRSPSPKSAHPITRDVLKRLFEVSGPGMRGIRDRAILALGWASGGRRRSEIISLDRSDLDLNEFNEKGRIWLRLPGTKTTLRGETPRLVLKGTPARVVVAWIDAAEIKNGPLFRRITRHGTIGSRRLSAGGVADIIRRLLEKAGYPGDYATAHGLRSGFLTQAALDKAPLQAAMKLSLHKSPAQAQRYYADVELTDNPATSLFDLNGPQSK</sequence>
<dbReference type="Gene3D" id="1.10.443.10">
    <property type="entry name" value="Intergrase catalytic core"/>
    <property type="match status" value="1"/>
</dbReference>
<evidence type="ECO:0000256" key="4">
    <source>
        <dbReference type="ARBA" id="ARBA00023172"/>
    </source>
</evidence>
<keyword evidence="2" id="KW-0229">DNA integration</keyword>
<dbReference type="InterPro" id="IPR002104">
    <property type="entry name" value="Integrase_catalytic"/>
</dbReference>
<accession>A0A443KCE5</accession>
<dbReference type="RefSeq" id="WP_128232664.1">
    <property type="nucleotide sequence ID" value="NZ_SAUY01000015.1"/>
</dbReference>
<dbReference type="EMBL" id="SAUY01000015">
    <property type="protein sequence ID" value="RWR30458.1"/>
    <property type="molecule type" value="Genomic_DNA"/>
</dbReference>
<dbReference type="InterPro" id="IPR050090">
    <property type="entry name" value="Tyrosine_recombinase_XerCD"/>
</dbReference>
<proteinExistence type="inferred from homology"/>
<dbReference type="InterPro" id="IPR013762">
    <property type="entry name" value="Integrase-like_cat_sf"/>
</dbReference>
<evidence type="ECO:0000256" key="1">
    <source>
        <dbReference type="ARBA" id="ARBA00008857"/>
    </source>
</evidence>
<comment type="similarity">
    <text evidence="1">Belongs to the 'phage' integrase family.</text>
</comment>
<dbReference type="SUPFAM" id="SSF56349">
    <property type="entry name" value="DNA breaking-rejoining enzymes"/>
    <property type="match status" value="1"/>
</dbReference>
<evidence type="ECO:0000313" key="7">
    <source>
        <dbReference type="Proteomes" id="UP000284451"/>
    </source>
</evidence>
<organism evidence="6 7">
    <name type="scientific">Paenirhodobacter populi</name>
    <dbReference type="NCBI Taxonomy" id="2306993"/>
    <lineage>
        <taxon>Bacteria</taxon>
        <taxon>Pseudomonadati</taxon>
        <taxon>Pseudomonadota</taxon>
        <taxon>Alphaproteobacteria</taxon>
        <taxon>Rhodobacterales</taxon>
        <taxon>Rhodobacter group</taxon>
        <taxon>Paenirhodobacter</taxon>
    </lineage>
</organism>
<comment type="caution">
    <text evidence="6">The sequence shown here is derived from an EMBL/GenBank/DDBJ whole genome shotgun (WGS) entry which is preliminary data.</text>
</comment>
<dbReference type="InterPro" id="IPR011010">
    <property type="entry name" value="DNA_brk_join_enz"/>
</dbReference>
<dbReference type="PANTHER" id="PTHR30349">
    <property type="entry name" value="PHAGE INTEGRASE-RELATED"/>
    <property type="match status" value="1"/>
</dbReference>
<dbReference type="Pfam" id="PF00589">
    <property type="entry name" value="Phage_integrase"/>
    <property type="match status" value="1"/>
</dbReference>
<dbReference type="Proteomes" id="UP000284451">
    <property type="component" value="Unassembled WGS sequence"/>
</dbReference>
<dbReference type="PROSITE" id="PS51898">
    <property type="entry name" value="TYR_RECOMBINASE"/>
    <property type="match status" value="1"/>
</dbReference>
<dbReference type="GO" id="GO:0006310">
    <property type="term" value="P:DNA recombination"/>
    <property type="evidence" value="ECO:0007669"/>
    <property type="project" value="UniProtKB-KW"/>
</dbReference>
<gene>
    <name evidence="6" type="ORF">D2T29_12360</name>
</gene>
<dbReference type="SUPFAM" id="SSF47823">
    <property type="entry name" value="lambda integrase-like, N-terminal domain"/>
    <property type="match status" value="1"/>
</dbReference>
<dbReference type="PANTHER" id="PTHR30349:SF41">
    <property type="entry name" value="INTEGRASE_RECOMBINASE PROTEIN MJ0367-RELATED"/>
    <property type="match status" value="1"/>
</dbReference>
<feature type="domain" description="Tyr recombinase" evidence="5">
    <location>
        <begin position="163"/>
        <end position="360"/>
    </location>
</feature>
<evidence type="ECO:0000313" key="6">
    <source>
        <dbReference type="EMBL" id="RWR30458.1"/>
    </source>
</evidence>
<dbReference type="GO" id="GO:0003677">
    <property type="term" value="F:DNA binding"/>
    <property type="evidence" value="ECO:0007669"/>
    <property type="project" value="UniProtKB-KW"/>
</dbReference>
<dbReference type="GO" id="GO:0015074">
    <property type="term" value="P:DNA integration"/>
    <property type="evidence" value="ECO:0007669"/>
    <property type="project" value="UniProtKB-KW"/>
</dbReference>
<dbReference type="AlphaFoldDB" id="A0A443KCE5"/>
<dbReference type="InterPro" id="IPR010998">
    <property type="entry name" value="Integrase_recombinase_N"/>
</dbReference>